<protein>
    <submittedName>
        <fullName evidence="1">Uncharacterized protein</fullName>
    </submittedName>
</protein>
<dbReference type="EMBL" id="JH668313">
    <property type="protein sequence ID" value="KAG6444779.1"/>
    <property type="molecule type" value="Genomic_DNA"/>
</dbReference>
<accession>A0A921YSP7</accession>
<organism evidence="1 2">
    <name type="scientific">Manduca sexta</name>
    <name type="common">Tobacco hawkmoth</name>
    <name type="synonym">Tobacco hornworm</name>
    <dbReference type="NCBI Taxonomy" id="7130"/>
    <lineage>
        <taxon>Eukaryota</taxon>
        <taxon>Metazoa</taxon>
        <taxon>Ecdysozoa</taxon>
        <taxon>Arthropoda</taxon>
        <taxon>Hexapoda</taxon>
        <taxon>Insecta</taxon>
        <taxon>Pterygota</taxon>
        <taxon>Neoptera</taxon>
        <taxon>Endopterygota</taxon>
        <taxon>Lepidoptera</taxon>
        <taxon>Glossata</taxon>
        <taxon>Ditrysia</taxon>
        <taxon>Bombycoidea</taxon>
        <taxon>Sphingidae</taxon>
        <taxon>Sphinginae</taxon>
        <taxon>Sphingini</taxon>
        <taxon>Manduca</taxon>
    </lineage>
</organism>
<dbReference type="Proteomes" id="UP000791440">
    <property type="component" value="Unassembled WGS sequence"/>
</dbReference>
<comment type="caution">
    <text evidence="1">The sequence shown here is derived from an EMBL/GenBank/DDBJ whole genome shotgun (WGS) entry which is preliminary data.</text>
</comment>
<reference evidence="1" key="1">
    <citation type="journal article" date="2016" name="Insect Biochem. Mol. Biol.">
        <title>Multifaceted biological insights from a draft genome sequence of the tobacco hornworm moth, Manduca sexta.</title>
        <authorList>
            <person name="Kanost M.R."/>
            <person name="Arrese E.L."/>
            <person name="Cao X."/>
            <person name="Chen Y.R."/>
            <person name="Chellapilla S."/>
            <person name="Goldsmith M.R."/>
            <person name="Grosse-Wilde E."/>
            <person name="Heckel D.G."/>
            <person name="Herndon N."/>
            <person name="Jiang H."/>
            <person name="Papanicolaou A."/>
            <person name="Qu J."/>
            <person name="Soulages J.L."/>
            <person name="Vogel H."/>
            <person name="Walters J."/>
            <person name="Waterhouse R.M."/>
            <person name="Ahn S.J."/>
            <person name="Almeida F.C."/>
            <person name="An C."/>
            <person name="Aqrawi P."/>
            <person name="Bretschneider A."/>
            <person name="Bryant W.B."/>
            <person name="Bucks S."/>
            <person name="Chao H."/>
            <person name="Chevignon G."/>
            <person name="Christen J.M."/>
            <person name="Clarke D.F."/>
            <person name="Dittmer N.T."/>
            <person name="Ferguson L.C.F."/>
            <person name="Garavelou S."/>
            <person name="Gordon K.H.J."/>
            <person name="Gunaratna R.T."/>
            <person name="Han Y."/>
            <person name="Hauser F."/>
            <person name="He Y."/>
            <person name="Heidel-Fischer H."/>
            <person name="Hirsh A."/>
            <person name="Hu Y."/>
            <person name="Jiang H."/>
            <person name="Kalra D."/>
            <person name="Klinner C."/>
            <person name="Konig C."/>
            <person name="Kovar C."/>
            <person name="Kroll A.R."/>
            <person name="Kuwar S.S."/>
            <person name="Lee S.L."/>
            <person name="Lehman R."/>
            <person name="Li K."/>
            <person name="Li Z."/>
            <person name="Liang H."/>
            <person name="Lovelace S."/>
            <person name="Lu Z."/>
            <person name="Mansfield J.H."/>
            <person name="McCulloch K.J."/>
            <person name="Mathew T."/>
            <person name="Morton B."/>
            <person name="Muzny D.M."/>
            <person name="Neunemann D."/>
            <person name="Ongeri F."/>
            <person name="Pauchet Y."/>
            <person name="Pu L.L."/>
            <person name="Pyrousis I."/>
            <person name="Rao X.J."/>
            <person name="Redding A."/>
            <person name="Roesel C."/>
            <person name="Sanchez-Gracia A."/>
            <person name="Schaack S."/>
            <person name="Shukla A."/>
            <person name="Tetreau G."/>
            <person name="Wang Y."/>
            <person name="Xiong G.H."/>
            <person name="Traut W."/>
            <person name="Walsh T.K."/>
            <person name="Worley K.C."/>
            <person name="Wu D."/>
            <person name="Wu W."/>
            <person name="Wu Y.Q."/>
            <person name="Zhang X."/>
            <person name="Zou Z."/>
            <person name="Zucker H."/>
            <person name="Briscoe A.D."/>
            <person name="Burmester T."/>
            <person name="Clem R.J."/>
            <person name="Feyereisen R."/>
            <person name="Grimmelikhuijzen C.J.P."/>
            <person name="Hamodrakas S.J."/>
            <person name="Hansson B.S."/>
            <person name="Huguet E."/>
            <person name="Jermiin L.S."/>
            <person name="Lan Q."/>
            <person name="Lehman H.K."/>
            <person name="Lorenzen M."/>
            <person name="Merzendorfer H."/>
            <person name="Michalopoulos I."/>
            <person name="Morton D.B."/>
            <person name="Muthukrishnan S."/>
            <person name="Oakeshott J.G."/>
            <person name="Palmer W."/>
            <person name="Park Y."/>
            <person name="Passarelli A.L."/>
            <person name="Rozas J."/>
            <person name="Schwartz L.M."/>
            <person name="Smith W."/>
            <person name="Southgate A."/>
            <person name="Vilcinskas A."/>
            <person name="Vogt R."/>
            <person name="Wang P."/>
            <person name="Werren J."/>
            <person name="Yu X.Q."/>
            <person name="Zhou J.J."/>
            <person name="Brown S.J."/>
            <person name="Scherer S.E."/>
            <person name="Richards S."/>
            <person name="Blissard G.W."/>
        </authorList>
    </citation>
    <scope>NUCLEOTIDE SEQUENCE</scope>
</reference>
<keyword evidence="2" id="KW-1185">Reference proteome</keyword>
<name>A0A921YSP7_MANSE</name>
<sequence>MSQVFHKSCYTARSTGYKYRTLSTNTGDKKRRDSIEDNSFDKKLKELKHEITSRIDKELDQAQKNSVATMRQDLHVAESTLTELVDRIGKLDIATYDSELYCLQSQRELFLSQSPILEEKGVFAPNITHIL</sequence>
<reference evidence="1" key="2">
    <citation type="submission" date="2020-12" db="EMBL/GenBank/DDBJ databases">
        <authorList>
            <person name="Kanost M."/>
        </authorList>
    </citation>
    <scope>NUCLEOTIDE SEQUENCE</scope>
</reference>
<evidence type="ECO:0000313" key="1">
    <source>
        <dbReference type="EMBL" id="KAG6444779.1"/>
    </source>
</evidence>
<dbReference type="AlphaFoldDB" id="A0A921YSP7"/>
<proteinExistence type="predicted"/>
<evidence type="ECO:0000313" key="2">
    <source>
        <dbReference type="Proteomes" id="UP000791440"/>
    </source>
</evidence>
<gene>
    <name evidence="1" type="ORF">O3G_MSEX003561</name>
</gene>